<reference evidence="3" key="1">
    <citation type="submission" date="2016-10" db="EMBL/GenBank/DDBJ databases">
        <authorList>
            <person name="Varghese N."/>
            <person name="Submissions S."/>
        </authorList>
    </citation>
    <scope>NUCLEOTIDE SEQUENCE [LARGE SCALE GENOMIC DNA]</scope>
    <source>
        <strain evidence="3">DSM 17038</strain>
    </source>
</reference>
<evidence type="ECO:0000313" key="3">
    <source>
        <dbReference type="Proteomes" id="UP000199337"/>
    </source>
</evidence>
<keyword evidence="1" id="KW-1133">Transmembrane helix</keyword>
<dbReference type="PANTHER" id="PTHR41324">
    <property type="entry name" value="MEMBRANE PROTEIN-RELATED"/>
    <property type="match status" value="1"/>
</dbReference>
<feature type="transmembrane region" description="Helical" evidence="1">
    <location>
        <begin position="108"/>
        <end position="133"/>
    </location>
</feature>
<feature type="transmembrane region" description="Helical" evidence="1">
    <location>
        <begin position="223"/>
        <end position="241"/>
    </location>
</feature>
<proteinExistence type="predicted"/>
<dbReference type="EMBL" id="FOOX01000011">
    <property type="protein sequence ID" value="SFG90124.1"/>
    <property type="molecule type" value="Genomic_DNA"/>
</dbReference>
<feature type="transmembrane region" description="Helical" evidence="1">
    <location>
        <begin position="253"/>
        <end position="273"/>
    </location>
</feature>
<feature type="transmembrane region" description="Helical" evidence="1">
    <location>
        <begin position="53"/>
        <end position="72"/>
    </location>
</feature>
<organism evidence="2 3">
    <name type="scientific">Desulfotruncus arcticus DSM 17038</name>
    <dbReference type="NCBI Taxonomy" id="1121424"/>
    <lineage>
        <taxon>Bacteria</taxon>
        <taxon>Bacillati</taxon>
        <taxon>Bacillota</taxon>
        <taxon>Clostridia</taxon>
        <taxon>Eubacteriales</taxon>
        <taxon>Desulfallaceae</taxon>
        <taxon>Desulfotruncus</taxon>
    </lineage>
</organism>
<keyword evidence="1" id="KW-0812">Transmembrane</keyword>
<dbReference type="RefSeq" id="WP_092472277.1">
    <property type="nucleotide sequence ID" value="NZ_FOOX01000011.1"/>
</dbReference>
<dbReference type="Pfam" id="PF09991">
    <property type="entry name" value="DUF2232"/>
    <property type="match status" value="1"/>
</dbReference>
<dbReference type="AlphaFoldDB" id="A0A1I2VLC5"/>
<dbReference type="STRING" id="341036.SAMN05660649_03096"/>
<sequence>MIAKDNYPALIETVVVAGLLALLGLLGLYIVPAFYLVTLLLPVPLAYLIIKNNLLYGLLSLGLATFMLIVAFGHIGSALMLVMQFGPTGVIIGLLIKNKVSVDSSMAVLFFWALAVAALNLFVSFVLSGVGYANVTTEFRAAMDQVAEMYRQNGMMDEIGRQQFQQVADQIIHLVQVLLPGTIAVWTIFMTIFTYFITRLLIRKLGYDAAPEFKFLEWRLPWYSIWLVITGLAMAMAGEEFSLRIVNIIGKNILYISAFIFFVLGTAVLMFFLRAWKMPKVVKIIITVALFLYLPLATAIILSLGVVDPVANLRRLSTDSDEGSKGG</sequence>
<protein>
    <submittedName>
        <fullName evidence="2">Uncharacterized conserved protein YybS, DUF2232 family</fullName>
    </submittedName>
</protein>
<gene>
    <name evidence="2" type="ORF">SAMN05660649_03096</name>
</gene>
<dbReference type="Proteomes" id="UP000199337">
    <property type="component" value="Unassembled WGS sequence"/>
</dbReference>
<feature type="transmembrane region" description="Helical" evidence="1">
    <location>
        <begin position="285"/>
        <end position="307"/>
    </location>
</feature>
<keyword evidence="3" id="KW-1185">Reference proteome</keyword>
<feature type="transmembrane region" description="Helical" evidence="1">
    <location>
        <begin position="14"/>
        <end position="41"/>
    </location>
</feature>
<dbReference type="InterPro" id="IPR018710">
    <property type="entry name" value="DUF2232"/>
</dbReference>
<dbReference type="PANTHER" id="PTHR41324:SF1">
    <property type="entry name" value="DUF2232 DOMAIN-CONTAINING PROTEIN"/>
    <property type="match status" value="1"/>
</dbReference>
<keyword evidence="1" id="KW-0472">Membrane</keyword>
<name>A0A1I2VLC5_9FIRM</name>
<evidence type="ECO:0000313" key="2">
    <source>
        <dbReference type="EMBL" id="SFG90124.1"/>
    </source>
</evidence>
<dbReference type="OrthoDB" id="1726902at2"/>
<accession>A0A1I2VLC5</accession>
<evidence type="ECO:0000256" key="1">
    <source>
        <dbReference type="SAM" id="Phobius"/>
    </source>
</evidence>